<sequence length="173" mass="19035">AIAADVGTAIWNTLGPLIVGFIEDIIGFLVSIISDLWTNIFLPIINFFLGILAEVFDALIAVLQTILDAIVTWALGFLGLTDIWQSAADFYSFMVAMIFFVFLGGVFLLYSAPIVFAKVPGEVAVNYVNIAKFDITFGISFIGIRIVIFFALFMIAWIIIMGYADVLFPVVPF</sequence>
<evidence type="ECO:0000313" key="2">
    <source>
        <dbReference type="EMBL" id="KKN07311.1"/>
    </source>
</evidence>
<dbReference type="AlphaFoldDB" id="A0A0F9Q260"/>
<reference evidence="2" key="1">
    <citation type="journal article" date="2015" name="Nature">
        <title>Complex archaea that bridge the gap between prokaryotes and eukaryotes.</title>
        <authorList>
            <person name="Spang A."/>
            <person name="Saw J.H."/>
            <person name="Jorgensen S.L."/>
            <person name="Zaremba-Niedzwiedzka K."/>
            <person name="Martijn J."/>
            <person name="Lind A.E."/>
            <person name="van Eijk R."/>
            <person name="Schleper C."/>
            <person name="Guy L."/>
            <person name="Ettema T.J."/>
        </authorList>
    </citation>
    <scope>NUCLEOTIDE SEQUENCE</scope>
</reference>
<evidence type="ECO:0000256" key="1">
    <source>
        <dbReference type="SAM" id="Phobius"/>
    </source>
</evidence>
<organism evidence="2">
    <name type="scientific">marine sediment metagenome</name>
    <dbReference type="NCBI Taxonomy" id="412755"/>
    <lineage>
        <taxon>unclassified sequences</taxon>
        <taxon>metagenomes</taxon>
        <taxon>ecological metagenomes</taxon>
    </lineage>
</organism>
<feature type="transmembrane region" description="Helical" evidence="1">
    <location>
        <begin position="90"/>
        <end position="110"/>
    </location>
</feature>
<proteinExistence type="predicted"/>
<comment type="caution">
    <text evidence="2">The sequence shown here is derived from an EMBL/GenBank/DDBJ whole genome shotgun (WGS) entry which is preliminary data.</text>
</comment>
<keyword evidence="1" id="KW-0812">Transmembrane</keyword>
<gene>
    <name evidence="2" type="ORF">LCGC14_1068280</name>
</gene>
<dbReference type="EMBL" id="LAZR01004583">
    <property type="protein sequence ID" value="KKN07311.1"/>
    <property type="molecule type" value="Genomic_DNA"/>
</dbReference>
<feature type="non-terminal residue" evidence="2">
    <location>
        <position position="1"/>
    </location>
</feature>
<keyword evidence="1" id="KW-0472">Membrane</keyword>
<protein>
    <submittedName>
        <fullName evidence="2">Uncharacterized protein</fullName>
    </submittedName>
</protein>
<accession>A0A0F9Q260</accession>
<keyword evidence="1" id="KW-1133">Transmembrane helix</keyword>
<name>A0A0F9Q260_9ZZZZ</name>
<feature type="transmembrane region" description="Helical" evidence="1">
    <location>
        <begin position="142"/>
        <end position="164"/>
    </location>
</feature>
<feature type="transmembrane region" description="Helical" evidence="1">
    <location>
        <begin position="56"/>
        <end position="78"/>
    </location>
</feature>